<reference evidence="3 4" key="1">
    <citation type="submission" date="2019-03" db="EMBL/GenBank/DDBJ databases">
        <title>Genomic Encyclopedia of Archaeal and Bacterial Type Strains, Phase II (KMG-II): from individual species to whole genera.</title>
        <authorList>
            <person name="Goeker M."/>
        </authorList>
    </citation>
    <scope>NUCLEOTIDE SEQUENCE [LARGE SCALE GENOMIC DNA]</scope>
    <source>
        <strain evidence="3 4">DSM 24323</strain>
    </source>
</reference>
<organism evidence="3 4">
    <name type="scientific">Naumannella halotolerans</name>
    <dbReference type="NCBI Taxonomy" id="993414"/>
    <lineage>
        <taxon>Bacteria</taxon>
        <taxon>Bacillati</taxon>
        <taxon>Actinomycetota</taxon>
        <taxon>Actinomycetes</taxon>
        <taxon>Propionibacteriales</taxon>
        <taxon>Propionibacteriaceae</taxon>
        <taxon>Naumannella</taxon>
    </lineage>
</organism>
<dbReference type="Proteomes" id="UP000295371">
    <property type="component" value="Unassembled WGS sequence"/>
</dbReference>
<proteinExistence type="predicted"/>
<keyword evidence="2" id="KW-0812">Transmembrane</keyword>
<sequence length="112" mass="12232">MVVTTAPKSPAAQRKQRERQYMIMMGIRMVCFLLIFAVPGFWKLVMIGLAVVLPGIAVILANAVDRRRQNTAALREPSDSPELTSGVVLEADEDYGGDHRQSTPHQGQGGTP</sequence>
<evidence type="ECO:0000256" key="2">
    <source>
        <dbReference type="SAM" id="Phobius"/>
    </source>
</evidence>
<dbReference type="InterPro" id="IPR021449">
    <property type="entry name" value="DUF3099"/>
</dbReference>
<keyword evidence="2" id="KW-1133">Transmembrane helix</keyword>
<comment type="caution">
    <text evidence="3">The sequence shown here is derived from an EMBL/GenBank/DDBJ whole genome shotgun (WGS) entry which is preliminary data.</text>
</comment>
<accession>A0A4R7J681</accession>
<feature type="transmembrane region" description="Helical" evidence="2">
    <location>
        <begin position="21"/>
        <end position="38"/>
    </location>
</feature>
<dbReference type="AlphaFoldDB" id="A0A4R7J681"/>
<evidence type="ECO:0008006" key="5">
    <source>
        <dbReference type="Google" id="ProtNLM"/>
    </source>
</evidence>
<feature type="transmembrane region" description="Helical" evidence="2">
    <location>
        <begin position="44"/>
        <end position="64"/>
    </location>
</feature>
<feature type="region of interest" description="Disordered" evidence="1">
    <location>
        <begin position="71"/>
        <end position="112"/>
    </location>
</feature>
<keyword evidence="4" id="KW-1185">Reference proteome</keyword>
<name>A0A4R7J681_9ACTN</name>
<dbReference type="EMBL" id="SOAW01000001">
    <property type="protein sequence ID" value="TDT32881.1"/>
    <property type="molecule type" value="Genomic_DNA"/>
</dbReference>
<keyword evidence="2" id="KW-0472">Membrane</keyword>
<protein>
    <recommendedName>
        <fullName evidence="5">DUF3099 family protein</fullName>
    </recommendedName>
</protein>
<dbReference type="Pfam" id="PF11298">
    <property type="entry name" value="DUF3099"/>
    <property type="match status" value="1"/>
</dbReference>
<gene>
    <name evidence="3" type="ORF">CLV29_0471</name>
</gene>
<evidence type="ECO:0000256" key="1">
    <source>
        <dbReference type="SAM" id="MobiDB-lite"/>
    </source>
</evidence>
<evidence type="ECO:0000313" key="3">
    <source>
        <dbReference type="EMBL" id="TDT32881.1"/>
    </source>
</evidence>
<evidence type="ECO:0000313" key="4">
    <source>
        <dbReference type="Proteomes" id="UP000295371"/>
    </source>
</evidence>